<dbReference type="AlphaFoldDB" id="A0A2S6N2M9"/>
<evidence type="ECO:0000256" key="6">
    <source>
        <dbReference type="ARBA" id="ARBA00022840"/>
    </source>
</evidence>
<dbReference type="GO" id="GO:0005886">
    <property type="term" value="C:plasma membrane"/>
    <property type="evidence" value="ECO:0007669"/>
    <property type="project" value="TreeGrafter"/>
</dbReference>
<dbReference type="Gene3D" id="3.40.50.300">
    <property type="entry name" value="P-loop containing nucleotide triphosphate hydrolases"/>
    <property type="match status" value="1"/>
</dbReference>
<accession>A0A2S6N2M9</accession>
<dbReference type="SMART" id="SM00382">
    <property type="entry name" value="AAA"/>
    <property type="match status" value="1"/>
</dbReference>
<dbReference type="SUPFAM" id="SSF52540">
    <property type="entry name" value="P-loop containing nucleoside triphosphate hydrolases"/>
    <property type="match status" value="1"/>
</dbReference>
<comment type="function">
    <text evidence="1">Part of the ABC transporter FtsEX involved in cellular division. Important for assembly or stability of the septal ring.</text>
</comment>
<dbReference type="InterPro" id="IPR003593">
    <property type="entry name" value="AAA+_ATPase"/>
</dbReference>
<keyword evidence="5" id="KW-0547">Nucleotide-binding</keyword>
<dbReference type="InterPro" id="IPR027417">
    <property type="entry name" value="P-loop_NTPase"/>
</dbReference>
<evidence type="ECO:0000256" key="5">
    <source>
        <dbReference type="ARBA" id="ARBA00022741"/>
    </source>
</evidence>
<feature type="domain" description="ABC transporter" evidence="8">
    <location>
        <begin position="2"/>
        <end position="246"/>
    </location>
</feature>
<dbReference type="CDD" id="cd03255">
    <property type="entry name" value="ABC_MJ0796_LolCDE_FtsE"/>
    <property type="match status" value="1"/>
</dbReference>
<dbReference type="GO" id="GO:0005524">
    <property type="term" value="F:ATP binding"/>
    <property type="evidence" value="ECO:0007669"/>
    <property type="project" value="UniProtKB-KW"/>
</dbReference>
<comment type="caution">
    <text evidence="9">The sequence shown here is derived from an EMBL/GenBank/DDBJ whole genome shotgun (WGS) entry which is preliminary data.</text>
</comment>
<dbReference type="PROSITE" id="PS00211">
    <property type="entry name" value="ABC_TRANSPORTER_1"/>
    <property type="match status" value="1"/>
</dbReference>
<dbReference type="OrthoDB" id="9802264at2"/>
<organism evidence="9 10">
    <name type="scientific">Rhodopila globiformis</name>
    <name type="common">Rhodopseudomonas globiformis</name>
    <dbReference type="NCBI Taxonomy" id="1071"/>
    <lineage>
        <taxon>Bacteria</taxon>
        <taxon>Pseudomonadati</taxon>
        <taxon>Pseudomonadota</taxon>
        <taxon>Alphaproteobacteria</taxon>
        <taxon>Acetobacterales</taxon>
        <taxon>Acetobacteraceae</taxon>
        <taxon>Rhodopila</taxon>
    </lineage>
</organism>
<evidence type="ECO:0000313" key="10">
    <source>
        <dbReference type="Proteomes" id="UP000239724"/>
    </source>
</evidence>
<dbReference type="Proteomes" id="UP000239724">
    <property type="component" value="Unassembled WGS sequence"/>
</dbReference>
<dbReference type="PROSITE" id="PS50893">
    <property type="entry name" value="ABC_TRANSPORTER_2"/>
    <property type="match status" value="1"/>
</dbReference>
<dbReference type="PANTHER" id="PTHR24220">
    <property type="entry name" value="IMPORT ATP-BINDING PROTEIN"/>
    <property type="match status" value="1"/>
</dbReference>
<dbReference type="PANTHER" id="PTHR24220:SF470">
    <property type="entry name" value="CELL DIVISION ATP-BINDING PROTEIN FTSE"/>
    <property type="match status" value="1"/>
</dbReference>
<evidence type="ECO:0000256" key="3">
    <source>
        <dbReference type="ARBA" id="ARBA00020019"/>
    </source>
</evidence>
<evidence type="ECO:0000259" key="8">
    <source>
        <dbReference type="PROSITE" id="PS50893"/>
    </source>
</evidence>
<dbReference type="InterPro" id="IPR017871">
    <property type="entry name" value="ABC_transporter-like_CS"/>
</dbReference>
<proteinExistence type="inferred from homology"/>
<gene>
    <name evidence="9" type="ORF">CCS01_23170</name>
</gene>
<dbReference type="FunFam" id="3.40.50.300:FF:000056">
    <property type="entry name" value="Cell division ATP-binding protein FtsE"/>
    <property type="match status" value="1"/>
</dbReference>
<comment type="similarity">
    <text evidence="2">Belongs to the ABC transporter superfamily.</text>
</comment>
<protein>
    <recommendedName>
        <fullName evidence="3">Cell division ATP-binding protein FtsE</fullName>
    </recommendedName>
</protein>
<keyword evidence="9" id="KW-0131">Cell cycle</keyword>
<evidence type="ECO:0000256" key="2">
    <source>
        <dbReference type="ARBA" id="ARBA00005417"/>
    </source>
</evidence>
<sequence length="251" mass="27022">MLKFDGVGLRYGHGGLHQGRALGPEVLHDISFRLEPGAFRWLLGPSGAGKTSLLRLMYLAVRPTRGHLTLLGTDVATAPRRALPVLRRRIGVVFQDFRLLPHLSAFDNVALPLRIAGRPEGQIRADVTELMRWVGLFRHLDARPAAMSGGEQQRVAIARAVITRPALLLADEPTGNLDDGQAERLMQLFKELNRIGTTVIVATHNESLVGRHPAPALRIADGYLSTGRSPGPSTGPSPGPSTGRGDAPEAS</sequence>
<dbReference type="RefSeq" id="WP_104521189.1">
    <property type="nucleotide sequence ID" value="NZ_NHRY01000236.1"/>
</dbReference>
<reference evidence="9 10" key="1">
    <citation type="journal article" date="2018" name="Arch. Microbiol.">
        <title>New insights into the metabolic potential of the phototrophic purple bacterium Rhodopila globiformis DSM 161(T) from its draft genome sequence and evidence for a vanadium-dependent nitrogenase.</title>
        <authorList>
            <person name="Imhoff J.F."/>
            <person name="Rahn T."/>
            <person name="Kunzel S."/>
            <person name="Neulinger S.C."/>
        </authorList>
    </citation>
    <scope>NUCLEOTIDE SEQUENCE [LARGE SCALE GENOMIC DNA]</scope>
    <source>
        <strain evidence="9 10">DSM 161</strain>
    </source>
</reference>
<dbReference type="GO" id="GO:0016887">
    <property type="term" value="F:ATP hydrolysis activity"/>
    <property type="evidence" value="ECO:0007669"/>
    <property type="project" value="InterPro"/>
</dbReference>
<keyword evidence="10" id="KW-1185">Reference proteome</keyword>
<name>A0A2S6N2M9_RHOGL</name>
<dbReference type="InterPro" id="IPR003439">
    <property type="entry name" value="ABC_transporter-like_ATP-bd"/>
</dbReference>
<evidence type="ECO:0000256" key="7">
    <source>
        <dbReference type="SAM" id="MobiDB-lite"/>
    </source>
</evidence>
<dbReference type="InterPro" id="IPR015854">
    <property type="entry name" value="ABC_transpr_LolD-like"/>
</dbReference>
<evidence type="ECO:0000256" key="1">
    <source>
        <dbReference type="ARBA" id="ARBA00002579"/>
    </source>
</evidence>
<dbReference type="EMBL" id="NHRY01000236">
    <property type="protein sequence ID" value="PPQ28881.1"/>
    <property type="molecule type" value="Genomic_DNA"/>
</dbReference>
<evidence type="ECO:0000313" key="9">
    <source>
        <dbReference type="EMBL" id="PPQ28881.1"/>
    </source>
</evidence>
<keyword evidence="9" id="KW-0132">Cell division</keyword>
<keyword evidence="6 9" id="KW-0067">ATP-binding</keyword>
<feature type="region of interest" description="Disordered" evidence="7">
    <location>
        <begin position="222"/>
        <end position="251"/>
    </location>
</feature>
<keyword evidence="4" id="KW-0813">Transport</keyword>
<dbReference type="GO" id="GO:0022857">
    <property type="term" value="F:transmembrane transporter activity"/>
    <property type="evidence" value="ECO:0007669"/>
    <property type="project" value="TreeGrafter"/>
</dbReference>
<dbReference type="Pfam" id="PF00005">
    <property type="entry name" value="ABC_tran"/>
    <property type="match status" value="1"/>
</dbReference>
<evidence type="ECO:0000256" key="4">
    <source>
        <dbReference type="ARBA" id="ARBA00022448"/>
    </source>
</evidence>
<dbReference type="InterPro" id="IPR017911">
    <property type="entry name" value="MacB-like_ATP-bd"/>
</dbReference>
<dbReference type="GO" id="GO:0051301">
    <property type="term" value="P:cell division"/>
    <property type="evidence" value="ECO:0007669"/>
    <property type="project" value="UniProtKB-KW"/>
</dbReference>